<reference evidence="2 3" key="1">
    <citation type="submission" date="2019-04" db="EMBL/GenBank/DDBJ databases">
        <title>Comparative genomics and transcriptomics to analyze fruiting body development in filamentous ascomycetes.</title>
        <authorList>
            <consortium name="DOE Joint Genome Institute"/>
            <person name="Lutkenhaus R."/>
            <person name="Traeger S."/>
            <person name="Breuer J."/>
            <person name="Kuo A."/>
            <person name="Lipzen A."/>
            <person name="Pangilinan J."/>
            <person name="Dilworth D."/>
            <person name="Sandor L."/>
            <person name="Poggeler S."/>
            <person name="Barry K."/>
            <person name="Grigoriev I.V."/>
            <person name="Nowrousian M."/>
        </authorList>
    </citation>
    <scope>NUCLEOTIDE SEQUENCE [LARGE SCALE GENOMIC DNA]</scope>
    <source>
        <strain evidence="2 3">CBS 389.68</strain>
    </source>
</reference>
<evidence type="ECO:0000313" key="3">
    <source>
        <dbReference type="Proteomes" id="UP000298138"/>
    </source>
</evidence>
<name>A0A4S2N5H0_9PEZI</name>
<accession>A0A4S2N5H0</accession>
<dbReference type="Proteomes" id="UP000298138">
    <property type="component" value="Unassembled WGS sequence"/>
</dbReference>
<dbReference type="Pfam" id="PF10294">
    <property type="entry name" value="Methyltransf_16"/>
    <property type="match status" value="1"/>
</dbReference>
<dbReference type="GO" id="GO:0008757">
    <property type="term" value="F:S-adenosylmethionine-dependent methyltransferase activity"/>
    <property type="evidence" value="ECO:0007669"/>
    <property type="project" value="UniProtKB-ARBA"/>
</dbReference>
<dbReference type="PANTHER" id="PTHR14614:SF156">
    <property type="entry name" value="PROTEIN-LYSINE N-METHYLTRANSFERASE EFM2"/>
    <property type="match status" value="1"/>
</dbReference>
<dbReference type="SUPFAM" id="SSF53335">
    <property type="entry name" value="S-adenosyl-L-methionine-dependent methyltransferases"/>
    <property type="match status" value="1"/>
</dbReference>
<proteinExistence type="predicted"/>
<dbReference type="FunCoup" id="A0A4S2N5H0">
    <property type="interactions" value="118"/>
</dbReference>
<dbReference type="GO" id="GO:0005829">
    <property type="term" value="C:cytosol"/>
    <property type="evidence" value="ECO:0007669"/>
    <property type="project" value="TreeGrafter"/>
</dbReference>
<dbReference type="EMBL" id="ML220112">
    <property type="protein sequence ID" value="TGZ84529.1"/>
    <property type="molecule type" value="Genomic_DNA"/>
</dbReference>
<dbReference type="STRING" id="341454.A0A4S2N5H0"/>
<dbReference type="InterPro" id="IPR029063">
    <property type="entry name" value="SAM-dependent_MTases_sf"/>
</dbReference>
<keyword evidence="3" id="KW-1185">Reference proteome</keyword>
<dbReference type="Gene3D" id="3.40.50.150">
    <property type="entry name" value="Vaccinia Virus protein VP39"/>
    <property type="match status" value="1"/>
</dbReference>
<protein>
    <recommendedName>
        <fullName evidence="4">S-adenosyl-L-methionine-dependent methyltransferase</fullName>
    </recommendedName>
</protein>
<gene>
    <name evidence="2" type="ORF">EX30DRAFT_345245</name>
</gene>
<organism evidence="2 3">
    <name type="scientific">Ascodesmis nigricans</name>
    <dbReference type="NCBI Taxonomy" id="341454"/>
    <lineage>
        <taxon>Eukaryota</taxon>
        <taxon>Fungi</taxon>
        <taxon>Dikarya</taxon>
        <taxon>Ascomycota</taxon>
        <taxon>Pezizomycotina</taxon>
        <taxon>Pezizomycetes</taxon>
        <taxon>Pezizales</taxon>
        <taxon>Ascodesmidaceae</taxon>
        <taxon>Ascodesmis</taxon>
    </lineage>
</organism>
<dbReference type="AlphaFoldDB" id="A0A4S2N5H0"/>
<dbReference type="PANTHER" id="PTHR14614">
    <property type="entry name" value="HEPATOCELLULAR CARCINOMA-ASSOCIATED ANTIGEN"/>
    <property type="match status" value="1"/>
</dbReference>
<evidence type="ECO:0008006" key="4">
    <source>
        <dbReference type="Google" id="ProtNLM"/>
    </source>
</evidence>
<sequence length="417" mass="45263">MTMEESSPPVYAHILDLPQLYTRPSSSVLLSTLALFAAPPPSWDTPSPSSPATQSTHLTPPPGFSQYLTSIIASSLKWIKDEDEVEKVKEMAATRLAERCGRSARPGMVREVRVPVYQSPHGVAMVKDAVGKVCQAPGSVEVRNVLPTPPESGTATPMPSLMDARATSPKEITIHLNEPSLTADNLGLKTWCSSHLLSRLLPLLKSTSPNLLPHHITQGRVLELGAGTGLVGMAAAASGVVESSGEVVVTDLTGIVENLRRNVEINRERGVLRDSDTEGDEHDSNPTAKVSVRVLDWCDYSPSSLSPSSSSDSTPSTTPKESPYPFILAADPLYSPSHPTLLANVVARLLDRKTPGARFIAEMPLREGYDAERKDFRERMQERGLKVLGEGVDTGKDDWGDDGGREVKCWWSVWAWE</sequence>
<dbReference type="InParanoid" id="A0A4S2N5H0"/>
<dbReference type="InterPro" id="IPR019410">
    <property type="entry name" value="Methyltransf_16"/>
</dbReference>
<feature type="region of interest" description="Disordered" evidence="1">
    <location>
        <begin position="41"/>
        <end position="61"/>
    </location>
</feature>
<dbReference type="OrthoDB" id="433955at2759"/>
<evidence type="ECO:0000313" key="2">
    <source>
        <dbReference type="EMBL" id="TGZ84529.1"/>
    </source>
</evidence>
<evidence type="ECO:0000256" key="1">
    <source>
        <dbReference type="SAM" id="MobiDB-lite"/>
    </source>
</evidence>